<dbReference type="STRING" id="1073353.H740_10152"/>
<comment type="caution">
    <text evidence="1">The sequence shown here is derived from an EMBL/GenBank/DDBJ whole genome shotgun (WGS) entry which is preliminary data.</text>
</comment>
<evidence type="ECO:0000313" key="1">
    <source>
        <dbReference type="EMBL" id="EMG29746.1"/>
    </source>
</evidence>
<sequence>MAKSLIRNTLGNRTFGFAVPADGATAKTFAENNLDGKFVVYEVESTSGNEVVADLWDVTVTGKSAASKAKTTFQFYADYSKDEDEIRTALLNKTFNGVKFEEVFVINMQHVTIA</sequence>
<dbReference type="EMBL" id="AOTD01000245">
    <property type="protein sequence ID" value="EMG29746.1"/>
    <property type="molecule type" value="Genomic_DNA"/>
</dbReference>
<accession>M3II28</accession>
<dbReference type="OrthoDB" id="5362175at2"/>
<protein>
    <submittedName>
        <fullName evidence="1">Uncharacterized protein</fullName>
    </submittedName>
</protein>
<dbReference type="AlphaFoldDB" id="M3II28"/>
<proteinExistence type="predicted"/>
<dbReference type="Proteomes" id="UP000011782">
    <property type="component" value="Unassembled WGS sequence"/>
</dbReference>
<dbReference type="RefSeq" id="WP_002953623.1">
    <property type="nucleotide sequence ID" value="NZ_AOTD01000245.1"/>
</dbReference>
<evidence type="ECO:0000313" key="2">
    <source>
        <dbReference type="Proteomes" id="UP000011782"/>
    </source>
</evidence>
<organism evidence="1 2">
    <name type="scientific">Campylobacter showae CC57C</name>
    <dbReference type="NCBI Taxonomy" id="1073353"/>
    <lineage>
        <taxon>Bacteria</taxon>
        <taxon>Pseudomonadati</taxon>
        <taxon>Campylobacterota</taxon>
        <taxon>Epsilonproteobacteria</taxon>
        <taxon>Campylobacterales</taxon>
        <taxon>Campylobacteraceae</taxon>
        <taxon>Campylobacter</taxon>
    </lineage>
</organism>
<gene>
    <name evidence="1" type="ORF">H740_10152</name>
</gene>
<reference evidence="1 2" key="1">
    <citation type="submission" date="2013-02" db="EMBL/GenBank/DDBJ databases">
        <title>Co-occurrence of anaerobic bacteria in colorectal carcinomas.</title>
        <authorList>
            <person name="Holt R.A."/>
            <person name="Warren R.L."/>
            <person name="Allen-Vercoe E."/>
            <person name="Pleasance S."/>
            <person name="Freeman D.J."/>
            <person name="Watson P."/>
            <person name="Moore R."/>
            <person name="Cochrane K."/>
        </authorList>
    </citation>
    <scope>NUCLEOTIDE SEQUENCE [LARGE SCALE GENOMIC DNA]</scope>
    <source>
        <strain evidence="1 2">CC57C</strain>
    </source>
</reference>
<dbReference type="PATRIC" id="fig|1073353.3.peg.2172"/>
<name>M3II28_9BACT</name>